<evidence type="ECO:0000259" key="5">
    <source>
        <dbReference type="Pfam" id="PF22692"/>
    </source>
</evidence>
<organism evidence="6 7">
    <name type="scientific">Caldibacillus debilis</name>
    <dbReference type="NCBI Taxonomy" id="301148"/>
    <lineage>
        <taxon>Bacteria</taxon>
        <taxon>Bacillati</taxon>
        <taxon>Bacillota</taxon>
        <taxon>Bacilli</taxon>
        <taxon>Bacillales</taxon>
        <taxon>Bacillaceae</taxon>
        <taxon>Caldibacillus</taxon>
    </lineage>
</organism>
<dbReference type="InterPro" id="IPR053967">
    <property type="entry name" value="LlgE_F_G-like_D1"/>
</dbReference>
<gene>
    <name evidence="6" type="ORF">B4135_0733</name>
</gene>
<dbReference type="NCBIfam" id="TIGR03506">
    <property type="entry name" value="FlgEFG_subfam"/>
    <property type="match status" value="1"/>
</dbReference>
<dbReference type="GO" id="GO:0071978">
    <property type="term" value="P:bacterial-type flagellum-dependent swarming motility"/>
    <property type="evidence" value="ECO:0007669"/>
    <property type="project" value="TreeGrafter"/>
</dbReference>
<dbReference type="PROSITE" id="PS00588">
    <property type="entry name" value="FLAGELLA_BB_ROD"/>
    <property type="match status" value="1"/>
</dbReference>
<comment type="similarity">
    <text evidence="1 2">Belongs to the flagella basal body rod proteins family.</text>
</comment>
<dbReference type="Pfam" id="PF06429">
    <property type="entry name" value="Flg_bbr_C"/>
    <property type="match status" value="1"/>
</dbReference>
<accession>A0A150M5F2</accession>
<comment type="subcellular location">
    <subcellularLocation>
        <location evidence="2">Bacterial flagellum basal body</location>
    </subcellularLocation>
</comment>
<sequence length="304" mass="34085">MAERMPKNINESFFHGKKFPPENEVILLFRGFYTAASGMIAQQRRTEILTNNLANVSTPGYKADETVLRAFPEMLIQRLENQALPWTADKRLPRLSYVGPLNTGAYVQETIPRFQQGDLEETGFSTDMALVNINMPENEAGFQGTVFFTLENPAGGILYTRNGNFTLDGAGYLTNAYGLYVLDDQGNRIRLDSDRFQVDEDGWMIQDGAPVARIGVAFAEDPLALVKREDGNYQWEDGVLPSAYGQGNVSFLVKQNHIERSNVNLAETMTQLLTAYRTFEANQKIVQAYDRSMDKAVNEIGRIG</sequence>
<keyword evidence="2" id="KW-0975">Bacterial flagellum</keyword>
<feature type="domain" description="Flagellar hook protein FlgE/F/G-like D1" evidence="5">
    <location>
        <begin position="143"/>
        <end position="202"/>
    </location>
</feature>
<evidence type="ECO:0000259" key="3">
    <source>
        <dbReference type="Pfam" id="PF00460"/>
    </source>
</evidence>
<feature type="domain" description="Flagellar basal body rod protein N-terminal" evidence="3">
    <location>
        <begin position="32"/>
        <end position="62"/>
    </location>
</feature>
<name>A0A150M5F2_9BACI</name>
<evidence type="ECO:0000256" key="1">
    <source>
        <dbReference type="ARBA" id="ARBA00009677"/>
    </source>
</evidence>
<dbReference type="AlphaFoldDB" id="A0A150M5F2"/>
<dbReference type="InterPro" id="IPR037925">
    <property type="entry name" value="FlgE/F/G-like"/>
</dbReference>
<dbReference type="InterPro" id="IPR001444">
    <property type="entry name" value="Flag_bb_rod_N"/>
</dbReference>
<proteinExistence type="inferred from homology"/>
<dbReference type="STRING" id="301148.B4135_0733"/>
<protein>
    <submittedName>
        <fullName evidence="6">Uncharacterized protein</fullName>
    </submittedName>
</protein>
<dbReference type="InterPro" id="IPR010930">
    <property type="entry name" value="Flg_bb/hook_C_dom"/>
</dbReference>
<dbReference type="Proteomes" id="UP000075683">
    <property type="component" value="Unassembled WGS sequence"/>
</dbReference>
<dbReference type="GO" id="GO:0009425">
    <property type="term" value="C:bacterial-type flagellum basal body"/>
    <property type="evidence" value="ECO:0007669"/>
    <property type="project" value="UniProtKB-SubCell"/>
</dbReference>
<evidence type="ECO:0000256" key="2">
    <source>
        <dbReference type="RuleBase" id="RU362116"/>
    </source>
</evidence>
<evidence type="ECO:0000313" key="7">
    <source>
        <dbReference type="Proteomes" id="UP000075683"/>
    </source>
</evidence>
<dbReference type="InterPro" id="IPR020013">
    <property type="entry name" value="Flagellar_FlgE/F/G"/>
</dbReference>
<dbReference type="SUPFAM" id="SSF117143">
    <property type="entry name" value="Flagellar hook protein flgE"/>
    <property type="match status" value="1"/>
</dbReference>
<dbReference type="Pfam" id="PF00460">
    <property type="entry name" value="Flg_bb_rod"/>
    <property type="match status" value="1"/>
</dbReference>
<dbReference type="InterPro" id="IPR019776">
    <property type="entry name" value="Flagellar_basal_body_rod_CS"/>
</dbReference>
<dbReference type="Pfam" id="PF22692">
    <property type="entry name" value="LlgE_F_G_D1"/>
    <property type="match status" value="1"/>
</dbReference>
<evidence type="ECO:0000259" key="4">
    <source>
        <dbReference type="Pfam" id="PF06429"/>
    </source>
</evidence>
<comment type="caution">
    <text evidence="6">The sequence shown here is derived from an EMBL/GenBank/DDBJ whole genome shotgun (WGS) entry which is preliminary data.</text>
</comment>
<dbReference type="PANTHER" id="PTHR30435:SF19">
    <property type="entry name" value="FLAGELLAR BASAL-BODY ROD PROTEIN FLGG"/>
    <property type="match status" value="1"/>
</dbReference>
<dbReference type="PATRIC" id="fig|301148.3.peg.3111"/>
<dbReference type="PANTHER" id="PTHR30435">
    <property type="entry name" value="FLAGELLAR PROTEIN"/>
    <property type="match status" value="1"/>
</dbReference>
<dbReference type="EMBL" id="LQYT01000037">
    <property type="protein sequence ID" value="KYD19834.1"/>
    <property type="molecule type" value="Genomic_DNA"/>
</dbReference>
<reference evidence="6 7" key="1">
    <citation type="submission" date="2016-01" db="EMBL/GenBank/DDBJ databases">
        <title>Draft Genome Sequences of Seven Thermophilic Sporeformers Isolated from Foods.</title>
        <authorList>
            <person name="Berendsen E.M."/>
            <person name="Wells-Bennik M.H."/>
            <person name="Krawcyk A.O."/>
            <person name="De Jong A."/>
            <person name="Holsappel S."/>
            <person name="Eijlander R.T."/>
            <person name="Kuipers O.P."/>
        </authorList>
    </citation>
    <scope>NUCLEOTIDE SEQUENCE [LARGE SCALE GENOMIC DNA]</scope>
    <source>
        <strain evidence="6 7">B4135</strain>
    </source>
</reference>
<feature type="domain" description="Flagellar basal-body/hook protein C-terminal" evidence="4">
    <location>
        <begin position="255"/>
        <end position="298"/>
    </location>
</feature>
<evidence type="ECO:0000313" key="6">
    <source>
        <dbReference type="EMBL" id="KYD19834.1"/>
    </source>
</evidence>